<dbReference type="STRING" id="1469144.LI90_1012"/>
<evidence type="ECO:0000313" key="3">
    <source>
        <dbReference type="EMBL" id="KWX04171.1"/>
    </source>
</evidence>
<dbReference type="OrthoDB" id="3267840at2"/>
<organism evidence="4 6">
    <name type="scientific">Carbonactinospora thermoautotrophica</name>
    <dbReference type="NCBI Taxonomy" id="1469144"/>
    <lineage>
        <taxon>Bacteria</taxon>
        <taxon>Bacillati</taxon>
        <taxon>Actinomycetota</taxon>
        <taxon>Actinomycetes</taxon>
        <taxon>Kitasatosporales</taxon>
        <taxon>Carbonactinosporaceae</taxon>
        <taxon>Carbonactinospora</taxon>
    </lineage>
</organism>
<evidence type="ECO:0000259" key="1">
    <source>
        <dbReference type="Pfam" id="PF13490"/>
    </source>
</evidence>
<evidence type="ECO:0000313" key="5">
    <source>
        <dbReference type="Proteomes" id="UP000070188"/>
    </source>
</evidence>
<dbReference type="Proteomes" id="UP000070598">
    <property type="component" value="Unassembled WGS sequence"/>
</dbReference>
<evidence type="ECO:0000313" key="6">
    <source>
        <dbReference type="Proteomes" id="UP000070598"/>
    </source>
</evidence>
<dbReference type="Pfam" id="PF13490">
    <property type="entry name" value="zf-HC2"/>
    <property type="match status" value="1"/>
</dbReference>
<name>A0A132NB24_9ACTN</name>
<accession>A0A132NB24</accession>
<reference evidence="6" key="2">
    <citation type="submission" date="2015-02" db="EMBL/GenBank/DDBJ databases">
        <title>Physiological reanalysis, assessment of diazotrophy, and genome sequences of multiple isolates of Streptomyces thermoautotrophicus.</title>
        <authorList>
            <person name="MacKellar D.C."/>
            <person name="Lieber L."/>
            <person name="Norman J."/>
            <person name="Bolger A."/>
            <person name="Tobin C."/>
            <person name="Murray J.W."/>
            <person name="Friesen M."/>
            <person name="Prell J."/>
        </authorList>
    </citation>
    <scope>NUCLEOTIDE SEQUENCE [LARGE SCALE GENOMIC DNA]</scope>
    <source>
        <strain evidence="6">UBT1</strain>
    </source>
</reference>
<dbReference type="InterPro" id="IPR027383">
    <property type="entry name" value="Znf_put"/>
</dbReference>
<evidence type="ECO:0000313" key="4">
    <source>
        <dbReference type="EMBL" id="KWX07308.1"/>
    </source>
</evidence>
<dbReference type="Proteomes" id="UP000070188">
    <property type="component" value="Unassembled WGS sequence"/>
</dbReference>
<dbReference type="EMBL" id="JYIJ01000016">
    <property type="protein sequence ID" value="KWX04171.1"/>
    <property type="molecule type" value="Genomic_DNA"/>
</dbReference>
<feature type="domain" description="Putative zinc-finger" evidence="1">
    <location>
        <begin position="11"/>
        <end position="44"/>
    </location>
</feature>
<reference evidence="4 7" key="1">
    <citation type="submission" date="2015-02" db="EMBL/GenBank/DDBJ databases">
        <title>Physiological reanalysis, assessment of diazotrophy, and genome sequences of multiple isolates of Streptomyces thermoautotrophicus.</title>
        <authorList>
            <person name="MacKellar D.C."/>
            <person name="Lieber L."/>
            <person name="Norman J."/>
            <person name="Bolger A."/>
            <person name="Tobin C."/>
            <person name="Murray J.W."/>
            <person name="Prell J."/>
        </authorList>
    </citation>
    <scope>NUCLEOTIDE SEQUENCE [LARGE SCALE GENOMIC DNA]</scope>
    <source>
        <strain evidence="4 7">UBT1</strain>
    </source>
</reference>
<evidence type="ECO:0000313" key="2">
    <source>
        <dbReference type="EMBL" id="KWW99377.1"/>
    </source>
</evidence>
<evidence type="ECO:0000313" key="7">
    <source>
        <dbReference type="Proteomes" id="UP000070659"/>
    </source>
</evidence>
<proteinExistence type="predicted"/>
<dbReference type="RefSeq" id="WP_066884720.1">
    <property type="nucleotide sequence ID" value="NZ_CP171739.1"/>
</dbReference>
<reference evidence="2" key="4">
    <citation type="submission" date="2015-04" db="EMBL/GenBank/DDBJ databases">
        <title>Physiological reanalysis, assessment of diazotrophy, and genome sequences of multiple isolates of Streptomyces thermoautotrophicus.</title>
        <authorList>
            <person name="MacKellar D.C."/>
            <person name="Lieber L."/>
            <person name="Norman J."/>
            <person name="Bolger A."/>
            <person name="Tobin C."/>
            <person name="Murray J.W."/>
            <person name="Woodward J."/>
            <person name="Friesen M."/>
            <person name="Prell J."/>
        </authorList>
    </citation>
    <scope>NUCLEOTIDE SEQUENCE [LARGE SCALE GENOMIC DNA]</scope>
    <source>
        <strain evidence="2">H1</strain>
    </source>
</reference>
<gene>
    <name evidence="2" type="ORF">LI90_1012</name>
    <name evidence="3" type="ORF">TH66_09770</name>
    <name evidence="4" type="ORF">TR74_19240</name>
</gene>
<dbReference type="EMBL" id="JYIK01001063">
    <property type="protein sequence ID" value="KWX07308.1"/>
    <property type="molecule type" value="Genomic_DNA"/>
</dbReference>
<dbReference type="PATRIC" id="fig|1469144.10.peg.1129"/>
<dbReference type="InterPro" id="IPR024020">
    <property type="entry name" value="Anit_sigma_mycothiol_RsrA"/>
</dbReference>
<dbReference type="Proteomes" id="UP000070659">
    <property type="component" value="Unassembled WGS sequence"/>
</dbReference>
<dbReference type="NCBIfam" id="TIGR03988">
    <property type="entry name" value="antisig_RsrA"/>
    <property type="match status" value="1"/>
</dbReference>
<protein>
    <submittedName>
        <fullName evidence="2 4">Anti-sigma factor</fullName>
    </submittedName>
</protein>
<keyword evidence="5" id="KW-1185">Reference proteome</keyword>
<sequence length="93" mass="10828">MSCGKPHEIDCAEILRRVYEYLDNEMETADCEKWRQHLDECGPCLEKYGLEQVVKALVHRSCGCDPVPQRLRQKVLLRIAQVRAEISQRTLVE</sequence>
<reference evidence="5" key="3">
    <citation type="submission" date="2015-04" db="EMBL/GenBank/DDBJ databases">
        <title>Physiological reanalysis, assessment of diazotrophy, and genome sequences of multiple isolates of Streptomyces thermoautotrophicus.</title>
        <authorList>
            <person name="MacKellar D.C."/>
            <person name="Lieber L."/>
            <person name="Norman J."/>
            <person name="Bolger A."/>
            <person name="Tobin C."/>
            <person name="Murray J.W."/>
            <person name="Chang R."/>
            <person name="Ford T."/>
            <person name="Nguyen P.Q."/>
            <person name="Woodward J."/>
            <person name="Permingeat H."/>
            <person name="Joshi N.S."/>
            <person name="Silver P.A."/>
            <person name="Usadel B."/>
            <person name="Rutherford A.W."/>
            <person name="Friesen M."/>
            <person name="Prell J."/>
        </authorList>
    </citation>
    <scope>NUCLEOTIDE SEQUENCE [LARGE SCALE GENOMIC DNA]</scope>
    <source>
        <strain evidence="5">H1</strain>
    </source>
</reference>
<dbReference type="EMBL" id="LAXD01000001">
    <property type="protein sequence ID" value="KWW99377.1"/>
    <property type="molecule type" value="Genomic_DNA"/>
</dbReference>
<dbReference type="AlphaFoldDB" id="A0A132NB24"/>
<comment type="caution">
    <text evidence="4">The sequence shown here is derived from an EMBL/GenBank/DDBJ whole genome shotgun (WGS) entry which is preliminary data.</text>
</comment>